<evidence type="ECO:0000256" key="2">
    <source>
        <dbReference type="ARBA" id="ARBA00023015"/>
    </source>
</evidence>
<dbReference type="PROSITE" id="PS50931">
    <property type="entry name" value="HTH_LYSR"/>
    <property type="match status" value="1"/>
</dbReference>
<gene>
    <name evidence="6" type="ORF">OV079_35590</name>
</gene>
<sequence length="286" mass="31150">MSRLFETELFVRVVEEGSFTAASRRLDVTTSYASKLVTRLEERLGVPLLIRTTRKLTLTEAGRVYFERCAEALQAIEAAAAMASELQSAPRGKLRVTLPTGFGIQFMLDIIADFKGLHPELTLELVFLDRHVDLIAEGYDVAIRAGDLGDGRLIARKLAATERVVCASPAYLEQFGDPGSPGELVRHACLQYAYHATPGRWKLRSGEAEVETEVSGPMVANNSHMLLEGAIRGYGLIFVPTFTSPRRCAPVGCGGCCRRGAGRWACTPSIHRPTACRSRSACSSTS</sequence>
<keyword evidence="7" id="KW-1185">Reference proteome</keyword>
<dbReference type="EMBL" id="JAPNKE010000002">
    <property type="protein sequence ID" value="MCY1010798.1"/>
    <property type="molecule type" value="Genomic_DNA"/>
</dbReference>
<protein>
    <submittedName>
        <fullName evidence="6">LysR family transcriptional regulator</fullName>
    </submittedName>
</protein>
<dbReference type="InterPro" id="IPR058163">
    <property type="entry name" value="LysR-type_TF_proteobact-type"/>
</dbReference>
<dbReference type="Gene3D" id="1.10.10.10">
    <property type="entry name" value="Winged helix-like DNA-binding domain superfamily/Winged helix DNA-binding domain"/>
    <property type="match status" value="1"/>
</dbReference>
<dbReference type="Pfam" id="PF00126">
    <property type="entry name" value="HTH_1"/>
    <property type="match status" value="1"/>
</dbReference>
<evidence type="ECO:0000256" key="1">
    <source>
        <dbReference type="ARBA" id="ARBA00009437"/>
    </source>
</evidence>
<keyword evidence="3" id="KW-0238">DNA-binding</keyword>
<dbReference type="InterPro" id="IPR000847">
    <property type="entry name" value="LysR_HTH_N"/>
</dbReference>
<dbReference type="SUPFAM" id="SSF53850">
    <property type="entry name" value="Periplasmic binding protein-like II"/>
    <property type="match status" value="1"/>
</dbReference>
<keyword evidence="4" id="KW-0804">Transcription</keyword>
<feature type="domain" description="HTH lysR-type" evidence="5">
    <location>
        <begin position="8"/>
        <end position="59"/>
    </location>
</feature>
<evidence type="ECO:0000313" key="6">
    <source>
        <dbReference type="EMBL" id="MCY1010798.1"/>
    </source>
</evidence>
<name>A0A9X3J273_9BACT</name>
<dbReference type="GO" id="GO:0003700">
    <property type="term" value="F:DNA-binding transcription factor activity"/>
    <property type="evidence" value="ECO:0007669"/>
    <property type="project" value="InterPro"/>
</dbReference>
<accession>A0A9X3J273</accession>
<dbReference type="GO" id="GO:0003677">
    <property type="term" value="F:DNA binding"/>
    <property type="evidence" value="ECO:0007669"/>
    <property type="project" value="UniProtKB-KW"/>
</dbReference>
<dbReference type="PANTHER" id="PTHR30537:SF5">
    <property type="entry name" value="HTH-TYPE TRANSCRIPTIONAL ACTIVATOR TTDR-RELATED"/>
    <property type="match status" value="1"/>
</dbReference>
<dbReference type="Pfam" id="PF03466">
    <property type="entry name" value="LysR_substrate"/>
    <property type="match status" value="1"/>
</dbReference>
<reference evidence="6" key="1">
    <citation type="submission" date="2022-11" db="EMBL/GenBank/DDBJ databases">
        <title>Minimal conservation of predation-associated metabolite biosynthetic gene clusters underscores biosynthetic potential of Myxococcota including descriptions for ten novel species: Archangium lansinium sp. nov., Myxococcus landrumus sp. nov., Nannocystis bai.</title>
        <authorList>
            <person name="Ahearne A."/>
            <person name="Stevens C."/>
            <person name="Phillips K."/>
        </authorList>
    </citation>
    <scope>NUCLEOTIDE SEQUENCE</scope>
    <source>
        <strain evidence="6">Na p29</strain>
    </source>
</reference>
<comment type="caution">
    <text evidence="6">The sequence shown here is derived from an EMBL/GenBank/DDBJ whole genome shotgun (WGS) entry which is preliminary data.</text>
</comment>
<dbReference type="RefSeq" id="WP_267773895.1">
    <property type="nucleotide sequence ID" value="NZ_JAPNKE010000002.1"/>
</dbReference>
<dbReference type="InterPro" id="IPR036390">
    <property type="entry name" value="WH_DNA-bd_sf"/>
</dbReference>
<evidence type="ECO:0000256" key="3">
    <source>
        <dbReference type="ARBA" id="ARBA00023125"/>
    </source>
</evidence>
<dbReference type="AlphaFoldDB" id="A0A9X3J273"/>
<dbReference type="InterPro" id="IPR005119">
    <property type="entry name" value="LysR_subst-bd"/>
</dbReference>
<dbReference type="InterPro" id="IPR036388">
    <property type="entry name" value="WH-like_DNA-bd_sf"/>
</dbReference>
<keyword evidence="2" id="KW-0805">Transcription regulation</keyword>
<dbReference type="PANTHER" id="PTHR30537">
    <property type="entry name" value="HTH-TYPE TRANSCRIPTIONAL REGULATOR"/>
    <property type="match status" value="1"/>
</dbReference>
<organism evidence="6 7">
    <name type="scientific">Nannocystis pusilla</name>
    <dbReference type="NCBI Taxonomy" id="889268"/>
    <lineage>
        <taxon>Bacteria</taxon>
        <taxon>Pseudomonadati</taxon>
        <taxon>Myxococcota</taxon>
        <taxon>Polyangia</taxon>
        <taxon>Nannocystales</taxon>
        <taxon>Nannocystaceae</taxon>
        <taxon>Nannocystis</taxon>
    </lineage>
</organism>
<dbReference type="FunFam" id="1.10.10.10:FF:000001">
    <property type="entry name" value="LysR family transcriptional regulator"/>
    <property type="match status" value="1"/>
</dbReference>
<dbReference type="CDD" id="cd08422">
    <property type="entry name" value="PBP2_CrgA_like"/>
    <property type="match status" value="1"/>
</dbReference>
<comment type="similarity">
    <text evidence="1">Belongs to the LysR transcriptional regulatory family.</text>
</comment>
<dbReference type="Gene3D" id="3.40.190.290">
    <property type="match status" value="1"/>
</dbReference>
<dbReference type="SUPFAM" id="SSF46785">
    <property type="entry name" value="Winged helix' DNA-binding domain"/>
    <property type="match status" value="1"/>
</dbReference>
<evidence type="ECO:0000256" key="4">
    <source>
        <dbReference type="ARBA" id="ARBA00023163"/>
    </source>
</evidence>
<evidence type="ECO:0000259" key="5">
    <source>
        <dbReference type="PROSITE" id="PS50931"/>
    </source>
</evidence>
<evidence type="ECO:0000313" key="7">
    <source>
        <dbReference type="Proteomes" id="UP001150924"/>
    </source>
</evidence>
<proteinExistence type="inferred from homology"/>
<dbReference type="Proteomes" id="UP001150924">
    <property type="component" value="Unassembled WGS sequence"/>
</dbReference>